<keyword evidence="4" id="KW-1185">Reference proteome</keyword>
<dbReference type="GO" id="GO:0020037">
    <property type="term" value="F:heme binding"/>
    <property type="evidence" value="ECO:0007669"/>
    <property type="project" value="InterPro"/>
</dbReference>
<dbReference type="Proteomes" id="UP000675047">
    <property type="component" value="Unassembled WGS sequence"/>
</dbReference>
<feature type="chain" id="PRO_5037842259" description="Globin-sensor domain-containing protein" evidence="1">
    <location>
        <begin position="20"/>
        <end position="215"/>
    </location>
</feature>
<evidence type="ECO:0000259" key="2">
    <source>
        <dbReference type="Pfam" id="PF11563"/>
    </source>
</evidence>
<dbReference type="CDD" id="cd12124">
    <property type="entry name" value="Pgbs"/>
    <property type="match status" value="1"/>
</dbReference>
<dbReference type="RefSeq" id="WP_210667166.1">
    <property type="nucleotide sequence ID" value="NZ_JAGFBV010000023.1"/>
</dbReference>
<name>A0A941AXH8_9FLAO</name>
<dbReference type="GO" id="GO:0019825">
    <property type="term" value="F:oxygen binding"/>
    <property type="evidence" value="ECO:0007669"/>
    <property type="project" value="InterPro"/>
</dbReference>
<feature type="domain" description="Globin-sensor" evidence="2">
    <location>
        <begin position="42"/>
        <end position="214"/>
    </location>
</feature>
<dbReference type="AlphaFoldDB" id="A0A941AXH8"/>
<dbReference type="InterPro" id="IPR012102">
    <property type="entry name" value="Protoglobin"/>
</dbReference>
<organism evidence="3 4">
    <name type="scientific">Flavobacterium geliluteum</name>
    <dbReference type="NCBI Taxonomy" id="2816120"/>
    <lineage>
        <taxon>Bacteria</taxon>
        <taxon>Pseudomonadati</taxon>
        <taxon>Bacteroidota</taxon>
        <taxon>Flavobacteriia</taxon>
        <taxon>Flavobacteriales</taxon>
        <taxon>Flavobacteriaceae</taxon>
        <taxon>Flavobacterium</taxon>
    </lineage>
</organism>
<dbReference type="Pfam" id="PF11563">
    <property type="entry name" value="Protoglobin"/>
    <property type="match status" value="1"/>
</dbReference>
<dbReference type="Gene3D" id="1.10.490.10">
    <property type="entry name" value="Globins"/>
    <property type="match status" value="1"/>
</dbReference>
<evidence type="ECO:0000256" key="1">
    <source>
        <dbReference type="SAM" id="SignalP"/>
    </source>
</evidence>
<sequence length="215" mass="24688">MKNIIILAIATFSMTVSQAQNQKPSGYTSGTRQVSKSPFTLDELKLLEESMLFTNEDVKYLKMSHDILKDQTDEILDVWYGFVGSTPQLVYFFGNKTTGKPEGEYLAKVRARFKMWILDTSEANYNQDWLNYQYEIGLRHYKTKKNKTDNATAVPIINYRYIPALTIPVTTTLKPFLAKKGASASDVDKMYNAWVKSVLMQSILWGQPYMKKGEF</sequence>
<dbReference type="InterPro" id="IPR044398">
    <property type="entry name" value="Globin-sensor_dom"/>
</dbReference>
<feature type="signal peptide" evidence="1">
    <location>
        <begin position="1"/>
        <end position="19"/>
    </location>
</feature>
<dbReference type="SUPFAM" id="SSF46458">
    <property type="entry name" value="Globin-like"/>
    <property type="match status" value="1"/>
</dbReference>
<protein>
    <recommendedName>
        <fullName evidence="2">Globin-sensor domain-containing protein</fullName>
    </recommendedName>
</protein>
<dbReference type="InterPro" id="IPR012292">
    <property type="entry name" value="Globin/Proto"/>
</dbReference>
<reference evidence="3 4" key="1">
    <citation type="submission" date="2021-03" db="EMBL/GenBank/DDBJ databases">
        <title>Flavobacterium Flabelliformis Sp. Nov. And Flavobacterium Geliluteum Sp. Nov., Two Novel Multidrug Resistant Psychrophilic Species Isolated From Antarctica.</title>
        <authorList>
            <person name="Kralova S."/>
            <person name="Busse H.J."/>
            <person name="Bezdicek M."/>
            <person name="Nykrynova M."/>
            <person name="Kroupova E."/>
            <person name="Krsek D."/>
            <person name="Sedlacek I."/>
        </authorList>
    </citation>
    <scope>NUCLEOTIDE SEQUENCE [LARGE SCALE GENOMIC DNA]</scope>
    <source>
        <strain evidence="3 4">P7388</strain>
    </source>
</reference>
<proteinExistence type="predicted"/>
<keyword evidence="1" id="KW-0732">Signal</keyword>
<evidence type="ECO:0000313" key="3">
    <source>
        <dbReference type="EMBL" id="MBP4139195.1"/>
    </source>
</evidence>
<comment type="caution">
    <text evidence="3">The sequence shown here is derived from an EMBL/GenBank/DDBJ whole genome shotgun (WGS) entry which is preliminary data.</text>
</comment>
<gene>
    <name evidence="3" type="ORF">J3495_14035</name>
</gene>
<accession>A0A941AXH8</accession>
<dbReference type="EMBL" id="JAGFBV010000023">
    <property type="protein sequence ID" value="MBP4139195.1"/>
    <property type="molecule type" value="Genomic_DNA"/>
</dbReference>
<evidence type="ECO:0000313" key="4">
    <source>
        <dbReference type="Proteomes" id="UP000675047"/>
    </source>
</evidence>
<dbReference type="InterPro" id="IPR009050">
    <property type="entry name" value="Globin-like_sf"/>
</dbReference>